<dbReference type="RefSeq" id="WP_103895470.1">
    <property type="nucleotide sequence ID" value="NZ_FNUK01000004.1"/>
</dbReference>
<dbReference type="AlphaFoldDB" id="A0A1H5SUE2"/>
<protein>
    <recommendedName>
        <fullName evidence="6">Probable membrane transporter protein</fullName>
    </recommendedName>
</protein>
<sequence>MKKSFKVALIGILTGMCNGLFGAGGGTLLVPSMNHILKIEQHKSHATAIAIILPLSIISSIFYISKNMVDWNLTLKVVISNSIGGFIGAKILNKFTDGTLKLIFGIFMIIAGIRMVFFK</sequence>
<organism evidence="7 8">
    <name type="scientific">Caloramator fervidus</name>
    <dbReference type="NCBI Taxonomy" id="29344"/>
    <lineage>
        <taxon>Bacteria</taxon>
        <taxon>Bacillati</taxon>
        <taxon>Bacillota</taxon>
        <taxon>Clostridia</taxon>
        <taxon>Eubacteriales</taxon>
        <taxon>Clostridiaceae</taxon>
        <taxon>Caloramator</taxon>
    </lineage>
</organism>
<keyword evidence="3 6" id="KW-0812">Transmembrane</keyword>
<evidence type="ECO:0000313" key="8">
    <source>
        <dbReference type="Proteomes" id="UP000242850"/>
    </source>
</evidence>
<dbReference type="Pfam" id="PF01925">
    <property type="entry name" value="TauE"/>
    <property type="match status" value="1"/>
</dbReference>
<comment type="subcellular location">
    <subcellularLocation>
        <location evidence="6">Cell membrane</location>
        <topology evidence="6">Multi-pass membrane protein</topology>
    </subcellularLocation>
    <subcellularLocation>
        <location evidence="1">Membrane</location>
        <topology evidence="1">Multi-pass membrane protein</topology>
    </subcellularLocation>
</comment>
<dbReference type="InterPro" id="IPR051598">
    <property type="entry name" value="TSUP/Inactive_protease-like"/>
</dbReference>
<name>A0A1H5SUE2_9CLOT</name>
<feature type="transmembrane region" description="Helical" evidence="6">
    <location>
        <begin position="46"/>
        <end position="64"/>
    </location>
</feature>
<keyword evidence="4 6" id="KW-1133">Transmembrane helix</keyword>
<accession>A0A1H5SUE2</accession>
<dbReference type="GO" id="GO:0005886">
    <property type="term" value="C:plasma membrane"/>
    <property type="evidence" value="ECO:0007669"/>
    <property type="project" value="UniProtKB-SubCell"/>
</dbReference>
<keyword evidence="5 6" id="KW-0472">Membrane</keyword>
<reference evidence="8" key="1">
    <citation type="submission" date="2016-10" db="EMBL/GenBank/DDBJ databases">
        <authorList>
            <person name="Varghese N."/>
            <person name="Submissions S."/>
        </authorList>
    </citation>
    <scope>NUCLEOTIDE SEQUENCE [LARGE SCALE GENOMIC DNA]</scope>
    <source>
        <strain evidence="8">DSM 5463</strain>
    </source>
</reference>
<dbReference type="PANTHER" id="PTHR43701">
    <property type="entry name" value="MEMBRANE TRANSPORTER PROTEIN MJ0441-RELATED"/>
    <property type="match status" value="1"/>
</dbReference>
<comment type="similarity">
    <text evidence="2 6">Belongs to the 4-toluene sulfonate uptake permease (TSUP) (TC 2.A.102) family.</text>
</comment>
<evidence type="ECO:0000313" key="7">
    <source>
        <dbReference type="EMBL" id="SEF54196.1"/>
    </source>
</evidence>
<feature type="transmembrane region" description="Helical" evidence="6">
    <location>
        <begin position="98"/>
        <end position="117"/>
    </location>
</feature>
<dbReference type="InterPro" id="IPR002781">
    <property type="entry name" value="TM_pro_TauE-like"/>
</dbReference>
<proteinExistence type="inferred from homology"/>
<dbReference type="EMBL" id="FNUK01000004">
    <property type="protein sequence ID" value="SEF54196.1"/>
    <property type="molecule type" value="Genomic_DNA"/>
</dbReference>
<evidence type="ECO:0000256" key="2">
    <source>
        <dbReference type="ARBA" id="ARBA00009142"/>
    </source>
</evidence>
<dbReference type="Proteomes" id="UP000242850">
    <property type="component" value="Unassembled WGS sequence"/>
</dbReference>
<evidence type="ECO:0000256" key="4">
    <source>
        <dbReference type="ARBA" id="ARBA00022989"/>
    </source>
</evidence>
<dbReference type="OrthoDB" id="9791444at2"/>
<dbReference type="PANTHER" id="PTHR43701:SF2">
    <property type="entry name" value="MEMBRANE TRANSPORTER PROTEIN YJNA-RELATED"/>
    <property type="match status" value="1"/>
</dbReference>
<keyword evidence="6" id="KW-1003">Cell membrane</keyword>
<evidence type="ECO:0000256" key="6">
    <source>
        <dbReference type="RuleBase" id="RU363041"/>
    </source>
</evidence>
<evidence type="ECO:0000256" key="1">
    <source>
        <dbReference type="ARBA" id="ARBA00004141"/>
    </source>
</evidence>
<keyword evidence="8" id="KW-1185">Reference proteome</keyword>
<gene>
    <name evidence="7" type="ORF">SAMN05660865_00456</name>
</gene>
<evidence type="ECO:0000256" key="3">
    <source>
        <dbReference type="ARBA" id="ARBA00022692"/>
    </source>
</evidence>
<evidence type="ECO:0000256" key="5">
    <source>
        <dbReference type="ARBA" id="ARBA00023136"/>
    </source>
</evidence>